<proteinExistence type="inferred from homology"/>
<keyword evidence="8" id="KW-1185">Reference proteome</keyword>
<protein>
    <recommendedName>
        <fullName evidence="6">Granulins domain-containing protein</fullName>
    </recommendedName>
</protein>
<dbReference type="InterPro" id="IPR037277">
    <property type="entry name" value="Granulin_sf"/>
</dbReference>
<keyword evidence="5" id="KW-0732">Signal</keyword>
<dbReference type="SMART" id="SM00277">
    <property type="entry name" value="GRAN"/>
    <property type="match status" value="2"/>
</dbReference>
<dbReference type="PROSITE" id="PS51257">
    <property type="entry name" value="PROKAR_LIPOPROTEIN"/>
    <property type="match status" value="1"/>
</dbReference>
<keyword evidence="4" id="KW-1015">Disulfide bond</keyword>
<feature type="chain" id="PRO_5018734552" description="Granulins domain-containing protein" evidence="5">
    <location>
        <begin position="21"/>
        <end position="193"/>
    </location>
</feature>
<evidence type="ECO:0000256" key="3">
    <source>
        <dbReference type="ARBA" id="ARBA00022525"/>
    </source>
</evidence>
<name>A0A3Q3X6B8_MOLML</name>
<dbReference type="InterPro" id="IPR039036">
    <property type="entry name" value="Granulin_fam"/>
</dbReference>
<keyword evidence="3" id="KW-0964">Secreted</keyword>
<evidence type="ECO:0000256" key="4">
    <source>
        <dbReference type="ARBA" id="ARBA00023157"/>
    </source>
</evidence>
<dbReference type="PANTHER" id="PTHR12274:SF3">
    <property type="entry name" value="PROGRANULIN"/>
    <property type="match status" value="1"/>
</dbReference>
<evidence type="ECO:0000256" key="1">
    <source>
        <dbReference type="ARBA" id="ARBA00004613"/>
    </source>
</evidence>
<dbReference type="Proteomes" id="UP000261620">
    <property type="component" value="Unplaced"/>
</dbReference>
<evidence type="ECO:0000313" key="8">
    <source>
        <dbReference type="Proteomes" id="UP000261620"/>
    </source>
</evidence>
<comment type="subcellular location">
    <subcellularLocation>
        <location evidence="1">Secreted</location>
    </subcellularLocation>
</comment>
<dbReference type="PANTHER" id="PTHR12274">
    <property type="entry name" value="GRANULIN"/>
    <property type="match status" value="1"/>
</dbReference>
<evidence type="ECO:0000256" key="2">
    <source>
        <dbReference type="ARBA" id="ARBA00010093"/>
    </source>
</evidence>
<reference evidence="7" key="1">
    <citation type="submission" date="2025-08" db="UniProtKB">
        <authorList>
            <consortium name="Ensembl"/>
        </authorList>
    </citation>
    <scope>IDENTIFICATION</scope>
</reference>
<dbReference type="AlphaFoldDB" id="A0A3Q3X6B8"/>
<dbReference type="InterPro" id="IPR000118">
    <property type="entry name" value="Granulin"/>
</dbReference>
<dbReference type="SUPFAM" id="SSF57277">
    <property type="entry name" value="Granulin repeat"/>
    <property type="match status" value="1"/>
</dbReference>
<evidence type="ECO:0000259" key="6">
    <source>
        <dbReference type="PROSITE" id="PS00799"/>
    </source>
</evidence>
<feature type="signal peptide" evidence="5">
    <location>
        <begin position="1"/>
        <end position="20"/>
    </location>
</feature>
<dbReference type="Ensembl" id="ENSMMOT00000027003.1">
    <property type="protein sequence ID" value="ENSMMOP00000026548.1"/>
    <property type="gene ID" value="ENSMMOG00000020104.1"/>
</dbReference>
<accession>A0A3Q3X6B8</accession>
<evidence type="ECO:0000313" key="7">
    <source>
        <dbReference type="Ensembl" id="ENSMMOP00000026548.1"/>
    </source>
</evidence>
<dbReference type="Gene3D" id="2.10.25.160">
    <property type="entry name" value="Granulin"/>
    <property type="match status" value="2"/>
</dbReference>
<evidence type="ECO:0000256" key="5">
    <source>
        <dbReference type="SAM" id="SignalP"/>
    </source>
</evidence>
<reference evidence="7" key="2">
    <citation type="submission" date="2025-09" db="UniProtKB">
        <authorList>
            <consortium name="Ensembl"/>
        </authorList>
    </citation>
    <scope>IDENTIFICATION</scope>
</reference>
<feature type="domain" description="Granulins" evidence="6">
    <location>
        <begin position="54"/>
        <end position="67"/>
    </location>
</feature>
<organism evidence="7 8">
    <name type="scientific">Mola mola</name>
    <name type="common">Ocean sunfish</name>
    <name type="synonym">Tetraodon mola</name>
    <dbReference type="NCBI Taxonomy" id="94237"/>
    <lineage>
        <taxon>Eukaryota</taxon>
        <taxon>Metazoa</taxon>
        <taxon>Chordata</taxon>
        <taxon>Craniata</taxon>
        <taxon>Vertebrata</taxon>
        <taxon>Euteleostomi</taxon>
        <taxon>Actinopterygii</taxon>
        <taxon>Neopterygii</taxon>
        <taxon>Teleostei</taxon>
        <taxon>Neoteleostei</taxon>
        <taxon>Acanthomorphata</taxon>
        <taxon>Eupercaria</taxon>
        <taxon>Tetraodontiformes</taxon>
        <taxon>Molidae</taxon>
        <taxon>Mola</taxon>
    </lineage>
</organism>
<dbReference type="Pfam" id="PF00396">
    <property type="entry name" value="Granulin"/>
    <property type="match status" value="2"/>
</dbReference>
<dbReference type="GO" id="GO:0005576">
    <property type="term" value="C:extracellular region"/>
    <property type="evidence" value="ECO:0007669"/>
    <property type="project" value="UniProtKB-SubCell"/>
</dbReference>
<comment type="similarity">
    <text evidence="2">Belongs to the granulin family.</text>
</comment>
<dbReference type="PROSITE" id="PS00799">
    <property type="entry name" value="GRANULINS"/>
    <property type="match status" value="1"/>
</dbReference>
<sequence>MLRLPLCLLVGVCVWGFVSCSITCPDGNVCSDFATCCITLHGYSCCPYPKAVCCSDLAHCCPSGFVCNLDTQQCERPSQPWLNIPMVKKEKAEELIAPVQPVSSPQELKKSYVPDKQKSSVVFCDNYYTCPDGNTCCRHRQGGWFCCPFSVGQCCSDGQHCCEYGYTCTTTSLSCHKPFSQVPSATQERAKSD</sequence>